<proteinExistence type="predicted"/>
<dbReference type="AlphaFoldDB" id="A0A978UA13"/>
<evidence type="ECO:0000313" key="1">
    <source>
        <dbReference type="EMBL" id="KAH7511510.1"/>
    </source>
</evidence>
<dbReference type="EMBL" id="JAEACU010000060">
    <property type="protein sequence ID" value="KAH7511510.1"/>
    <property type="molecule type" value="Genomic_DNA"/>
</dbReference>
<reference evidence="1" key="1">
    <citation type="journal article" date="2021" name="Front. Plant Sci.">
        <title>Chromosome-Scale Genome Assembly for Chinese Sour Jujube and Insights Into Its Genome Evolution and Domestication Signature.</title>
        <authorList>
            <person name="Shen L.-Y."/>
            <person name="Luo H."/>
            <person name="Wang X.-L."/>
            <person name="Wang X.-M."/>
            <person name="Qiu X.-J."/>
            <person name="Liu H."/>
            <person name="Zhou S.-S."/>
            <person name="Jia K.-H."/>
            <person name="Nie S."/>
            <person name="Bao Y.-T."/>
            <person name="Zhang R.-G."/>
            <person name="Yun Q.-Z."/>
            <person name="Chai Y.-H."/>
            <person name="Lu J.-Y."/>
            <person name="Li Y."/>
            <person name="Zhao S.-W."/>
            <person name="Mao J.-F."/>
            <person name="Jia S.-G."/>
            <person name="Mao Y.-M."/>
        </authorList>
    </citation>
    <scope>NUCLEOTIDE SEQUENCE</scope>
    <source>
        <strain evidence="1">AT0</strain>
        <tissue evidence="1">Leaf</tissue>
    </source>
</reference>
<dbReference type="InterPro" id="IPR036770">
    <property type="entry name" value="Ankyrin_rpt-contain_sf"/>
</dbReference>
<comment type="caution">
    <text evidence="1">The sequence shown here is derived from an EMBL/GenBank/DDBJ whole genome shotgun (WGS) entry which is preliminary data.</text>
</comment>
<dbReference type="Proteomes" id="UP000813462">
    <property type="component" value="Unassembled WGS sequence"/>
</dbReference>
<accession>A0A978UA13</accession>
<sequence length="300" mass="33066">MRIIKSGDTALHVAVSDCQEDIVEQLVEIISRGPDAEQVLLTKDERGNTPLNIAASMANMKMCGCIASVNPSLIGAINNDRETPFFLMDLRGKKEAFLSCFSFSGIFSTGDPKEQNKRDTEECSATLFSLYPRPCHLHAAAANAGPNSPAAIFPRLQPVAYTSMWFDIDYMMFFPIPSNSAASVLFPQISKYGVGLTSRQASVQRYLEKRKDWFKHKRKAAVPPSAGLDIYLNHRVGDQFLNQQLNLGEAYSPSHPRPPQTPSRSCSVENMIKNASLSIELNDKDPVPTMGLVSANHNLS</sequence>
<dbReference type="PANTHER" id="PTHR24121:SF15">
    <property type="entry name" value="ANKYRIN REPEAT PROTEIN"/>
    <property type="match status" value="1"/>
</dbReference>
<name>A0A978UA13_ZIZJJ</name>
<evidence type="ECO:0000313" key="2">
    <source>
        <dbReference type="Proteomes" id="UP000813462"/>
    </source>
</evidence>
<dbReference type="Pfam" id="PF00023">
    <property type="entry name" value="Ank"/>
    <property type="match status" value="1"/>
</dbReference>
<dbReference type="InterPro" id="IPR002110">
    <property type="entry name" value="Ankyrin_rpt"/>
</dbReference>
<dbReference type="SUPFAM" id="SSF48403">
    <property type="entry name" value="Ankyrin repeat"/>
    <property type="match status" value="1"/>
</dbReference>
<dbReference type="Gene3D" id="1.25.40.20">
    <property type="entry name" value="Ankyrin repeat-containing domain"/>
    <property type="match status" value="1"/>
</dbReference>
<protein>
    <submittedName>
        <fullName evidence="1">Uncharacterized protein</fullName>
    </submittedName>
</protein>
<gene>
    <name evidence="1" type="ORF">FEM48_ZijujUnG0007000</name>
</gene>
<dbReference type="PANTHER" id="PTHR24121">
    <property type="entry name" value="NO MECHANORECEPTOR POTENTIAL C, ISOFORM D-RELATED"/>
    <property type="match status" value="1"/>
</dbReference>
<organism evidence="1 2">
    <name type="scientific">Ziziphus jujuba var. spinosa</name>
    <dbReference type="NCBI Taxonomy" id="714518"/>
    <lineage>
        <taxon>Eukaryota</taxon>
        <taxon>Viridiplantae</taxon>
        <taxon>Streptophyta</taxon>
        <taxon>Embryophyta</taxon>
        <taxon>Tracheophyta</taxon>
        <taxon>Spermatophyta</taxon>
        <taxon>Magnoliopsida</taxon>
        <taxon>eudicotyledons</taxon>
        <taxon>Gunneridae</taxon>
        <taxon>Pentapetalae</taxon>
        <taxon>rosids</taxon>
        <taxon>fabids</taxon>
        <taxon>Rosales</taxon>
        <taxon>Rhamnaceae</taxon>
        <taxon>Paliureae</taxon>
        <taxon>Ziziphus</taxon>
    </lineage>
</organism>